<comment type="caution">
    <text evidence="2">The sequence shown here is derived from an EMBL/GenBank/DDBJ whole genome shotgun (WGS) entry which is preliminary data.</text>
</comment>
<protein>
    <submittedName>
        <fullName evidence="2">Uncharacterized protein</fullName>
    </submittedName>
</protein>
<gene>
    <name evidence="2" type="ORF">L0U89_07160</name>
</gene>
<feature type="transmembrane region" description="Helical" evidence="1">
    <location>
        <begin position="49"/>
        <end position="71"/>
    </location>
</feature>
<name>A0ABS9BUK0_9BACT</name>
<organism evidence="2 3">
    <name type="scientific">Mariniradius sediminis</name>
    <dbReference type="NCBI Taxonomy" id="2909237"/>
    <lineage>
        <taxon>Bacteria</taxon>
        <taxon>Pseudomonadati</taxon>
        <taxon>Bacteroidota</taxon>
        <taxon>Cytophagia</taxon>
        <taxon>Cytophagales</taxon>
        <taxon>Cyclobacteriaceae</taxon>
        <taxon>Mariniradius</taxon>
    </lineage>
</organism>
<dbReference type="Proteomes" id="UP001201449">
    <property type="component" value="Unassembled WGS sequence"/>
</dbReference>
<sequence>MTLNEIKKGAAINGVVNAVINGIINWFILDKSHPTMLLTQDQISSSSHTVFSGAVPLAISLAFILTSIAFFQTKVENKPSYFPTFFVKALKHSVYAFGLVVIFAILLQRIAGEVEVSLPIAAVIAGIVAGIVAAIVDFETKKSLFENKK</sequence>
<evidence type="ECO:0000313" key="3">
    <source>
        <dbReference type="Proteomes" id="UP001201449"/>
    </source>
</evidence>
<reference evidence="2 3" key="1">
    <citation type="submission" date="2022-01" db="EMBL/GenBank/DDBJ databases">
        <title>Mariniradius saccharolyticus sp. nov., isolated from sediment of a river.</title>
        <authorList>
            <person name="Liu H."/>
        </authorList>
    </citation>
    <scope>NUCLEOTIDE SEQUENCE [LARGE SCALE GENOMIC DNA]</scope>
    <source>
        <strain evidence="2 3">RY-2</strain>
    </source>
</reference>
<feature type="transmembrane region" description="Helical" evidence="1">
    <location>
        <begin position="117"/>
        <end position="138"/>
    </location>
</feature>
<keyword evidence="3" id="KW-1185">Reference proteome</keyword>
<evidence type="ECO:0000256" key="1">
    <source>
        <dbReference type="SAM" id="Phobius"/>
    </source>
</evidence>
<keyword evidence="1" id="KW-0812">Transmembrane</keyword>
<dbReference type="RefSeq" id="WP_234860901.1">
    <property type="nucleotide sequence ID" value="NZ_JAKEVZ010000004.1"/>
</dbReference>
<accession>A0ABS9BUK0</accession>
<dbReference type="EMBL" id="JAKEVZ010000004">
    <property type="protein sequence ID" value="MCF1750846.1"/>
    <property type="molecule type" value="Genomic_DNA"/>
</dbReference>
<keyword evidence="1" id="KW-1133">Transmembrane helix</keyword>
<keyword evidence="1" id="KW-0472">Membrane</keyword>
<evidence type="ECO:0000313" key="2">
    <source>
        <dbReference type="EMBL" id="MCF1750846.1"/>
    </source>
</evidence>
<feature type="transmembrane region" description="Helical" evidence="1">
    <location>
        <begin position="12"/>
        <end position="29"/>
    </location>
</feature>
<proteinExistence type="predicted"/>
<feature type="transmembrane region" description="Helical" evidence="1">
    <location>
        <begin position="92"/>
        <end position="111"/>
    </location>
</feature>